<keyword evidence="1" id="KW-0472">Membrane</keyword>
<evidence type="ECO:0000256" key="1">
    <source>
        <dbReference type="SAM" id="Phobius"/>
    </source>
</evidence>
<name>A0A176RXF5_9GAMM</name>
<feature type="transmembrane region" description="Helical" evidence="1">
    <location>
        <begin position="57"/>
        <end position="78"/>
    </location>
</feature>
<keyword evidence="1" id="KW-1133">Transmembrane helix</keyword>
<dbReference type="Proteomes" id="UP000076962">
    <property type="component" value="Unassembled WGS sequence"/>
</dbReference>
<reference evidence="2 3" key="1">
    <citation type="submission" date="2016-05" db="EMBL/GenBank/DDBJ databases">
        <title>Single-cell genome of chain-forming Candidatus Thiomargarita nelsonii and comparison to other large sulfur-oxidizing bacteria.</title>
        <authorList>
            <person name="Winkel M."/>
            <person name="Salman V."/>
            <person name="Woyke T."/>
            <person name="Schulz-Vogt H."/>
            <person name="Richter M."/>
            <person name="Flood B."/>
            <person name="Bailey J."/>
            <person name="Amann R."/>
            <person name="Mussmann M."/>
        </authorList>
    </citation>
    <scope>NUCLEOTIDE SEQUENCE [LARGE SCALE GENOMIC DNA]</scope>
    <source>
        <strain evidence="2 3">THI036</strain>
    </source>
</reference>
<protein>
    <submittedName>
        <fullName evidence="2">Lysine exporter protein LysE/YggA</fullName>
    </submittedName>
</protein>
<dbReference type="EMBL" id="LUTY01002369">
    <property type="protein sequence ID" value="OAD20445.1"/>
    <property type="molecule type" value="Genomic_DNA"/>
</dbReference>
<feature type="non-terminal residue" evidence="2">
    <location>
        <position position="1"/>
    </location>
</feature>
<proteinExistence type="predicted"/>
<organism evidence="2 3">
    <name type="scientific">Candidatus Thiomargarita nelsonii</name>
    <dbReference type="NCBI Taxonomy" id="1003181"/>
    <lineage>
        <taxon>Bacteria</taxon>
        <taxon>Pseudomonadati</taxon>
        <taxon>Pseudomonadota</taxon>
        <taxon>Gammaproteobacteria</taxon>
        <taxon>Thiotrichales</taxon>
        <taxon>Thiotrichaceae</taxon>
        <taxon>Thiomargarita</taxon>
    </lineage>
</organism>
<keyword evidence="1" id="KW-0812">Transmembrane</keyword>
<sequence length="89" mass="9813">PYLFWLSVGAPTMTKAISVNIIAPLAFICSFYTLLVGSKILLAILVGKSKSFLCGNVYIYTMRFLGLALVVLAFSLFYDGLKLLEIIEN</sequence>
<dbReference type="AlphaFoldDB" id="A0A176RXF5"/>
<feature type="transmembrane region" description="Helical" evidence="1">
    <location>
        <begin position="21"/>
        <end position="45"/>
    </location>
</feature>
<keyword evidence="3" id="KW-1185">Reference proteome</keyword>
<accession>A0A176RXF5</accession>
<evidence type="ECO:0000313" key="2">
    <source>
        <dbReference type="EMBL" id="OAD20445.1"/>
    </source>
</evidence>
<comment type="caution">
    <text evidence="2">The sequence shown here is derived from an EMBL/GenBank/DDBJ whole genome shotgun (WGS) entry which is preliminary data.</text>
</comment>
<evidence type="ECO:0000313" key="3">
    <source>
        <dbReference type="Proteomes" id="UP000076962"/>
    </source>
</evidence>
<gene>
    <name evidence="2" type="ORF">THIOM_003849</name>
</gene>